<dbReference type="Gene3D" id="2.50.20.40">
    <property type="match status" value="1"/>
</dbReference>
<dbReference type="KEGG" id="sauy:SAI8T7_1003260"/>
<accession>A0A7U7IEB9</accession>
<dbReference type="KEGG" id="sauj:SAI2T2_1003260"/>
<dbReference type="AlphaFoldDB" id="A0A7U7IEB9"/>
<dbReference type="InterPro" id="IPR007595">
    <property type="entry name" value="Csa"/>
</dbReference>
<dbReference type="KEGG" id="sauw:SAI5S5_1003250"/>
<reference evidence="3 4" key="1">
    <citation type="journal article" date="2012" name="PLoS ONE">
        <title>Short term evolution of a highly transmissible methicillin-resistant Staphylococcus aureus clone (ST228) in a tertiary care hospital.</title>
        <authorList>
            <person name="Vogel V."/>
            <person name="Falquet L."/>
            <person name="Calderon-Copete S.P."/>
            <person name="Basset P."/>
            <person name="Blanc D.S."/>
        </authorList>
    </citation>
    <scope>NUCLEOTIDE SEQUENCE [LARGE SCALE GENOMIC DNA]</scope>
    <source>
        <strain evidence="4">ST228/18412</strain>
    </source>
</reference>
<evidence type="ECO:0000256" key="1">
    <source>
        <dbReference type="ARBA" id="ARBA00009715"/>
    </source>
</evidence>
<protein>
    <submittedName>
        <fullName evidence="3">Lipoprotein</fullName>
    </submittedName>
</protein>
<dbReference type="KEGG" id="sauq:SAI4T8_1003260"/>
<dbReference type="NCBIfam" id="TIGR01742">
    <property type="entry name" value="SA_tandem_lipo"/>
    <property type="match status" value="1"/>
</dbReference>
<dbReference type="Pfam" id="PF04507">
    <property type="entry name" value="DUF576"/>
    <property type="match status" value="1"/>
</dbReference>
<dbReference type="Proteomes" id="UP000032744">
    <property type="component" value="Chromosome"/>
</dbReference>
<evidence type="ECO:0000313" key="3">
    <source>
        <dbReference type="EMBL" id="CCJ22092.1"/>
    </source>
</evidence>
<sequence length="286" mass="33574">MKYSNVYKIKAERCEMMEYIKKIALYMSVLLLIIFIGGCGNMKEEQKKEANTNKTDSKEEKIKKSFAKTLDMYPIKNLEELYDKEGYRDGEFEKGDKGMWTIYTDFAKSNKPGELSNEGMVLYLDRNTRTAKGYYFVRTFYRKDKLPDRKNYKVEMKNNKIILLDKVEDPNLKKRIENFKFFGQYANLKELKNYSNGDVSINENVPSYDAKFKMSNKDENVKQLRSRYNIPTDKSPVLKMHIDGNLKGSSVGDRKLEIDFSKRENSHLSVIDSLDYQPAKVDEDER</sequence>
<evidence type="ECO:0000313" key="4">
    <source>
        <dbReference type="Proteomes" id="UP000032744"/>
    </source>
</evidence>
<proteinExistence type="inferred from homology"/>
<dbReference type="KEGG" id="saux:SAI6T6_1003260"/>
<keyword evidence="2" id="KW-0472">Membrane</keyword>
<feature type="transmembrane region" description="Helical" evidence="2">
    <location>
        <begin position="23"/>
        <end position="43"/>
    </location>
</feature>
<evidence type="ECO:0000256" key="2">
    <source>
        <dbReference type="SAM" id="Phobius"/>
    </source>
</evidence>
<keyword evidence="2" id="KW-0812">Transmembrane</keyword>
<organism evidence="3 4">
    <name type="scientific">Staphylococcus aureus subsp. aureus ST228</name>
    <dbReference type="NCBI Taxonomy" id="1074919"/>
    <lineage>
        <taxon>Bacteria</taxon>
        <taxon>Bacillati</taxon>
        <taxon>Bacillota</taxon>
        <taxon>Bacilli</taxon>
        <taxon>Bacillales</taxon>
        <taxon>Staphylococcaceae</taxon>
        <taxon>Staphylococcus</taxon>
    </lineage>
</organism>
<dbReference type="KEGG" id="saut:SAI1T1_2003260"/>
<gene>
    <name evidence="3" type="primary">lpl9</name>
    <name evidence="3" type="ORF">SAI7S6_1003260</name>
</gene>
<dbReference type="EMBL" id="HE579071">
    <property type="protein sequence ID" value="CCJ22092.1"/>
    <property type="molecule type" value="Genomic_DNA"/>
</dbReference>
<dbReference type="InterPro" id="IPR038641">
    <property type="entry name" value="Csa_sf"/>
</dbReference>
<keyword evidence="3" id="KW-0449">Lipoprotein</keyword>
<comment type="similarity">
    <text evidence="1">Belongs to the staphylococcal tandem lipoprotein family.</text>
</comment>
<dbReference type="KEGG" id="sauv:SAI7S6_1003260"/>
<name>A0A7U7IEB9_STAAU</name>
<keyword evidence="2" id="KW-1133">Transmembrane helix</keyword>